<keyword evidence="2 8" id="KW-0808">Transferase</keyword>
<dbReference type="GO" id="GO:0016740">
    <property type="term" value="F:transferase activity"/>
    <property type="evidence" value="ECO:0007669"/>
    <property type="project" value="UniProtKB-KW"/>
</dbReference>
<dbReference type="Pfam" id="PF01648">
    <property type="entry name" value="ACPS"/>
    <property type="match status" value="1"/>
</dbReference>
<reference evidence="10 11" key="1">
    <citation type="submission" date="2015-07" db="EMBL/GenBank/DDBJ databases">
        <title>High-quality draft genome sequence of Oceanobacillus caeni HM6, a bacillus isolated from a human feces.</title>
        <authorList>
            <person name="Kumar J."/>
            <person name="Verma M.K."/>
            <person name="Pandey R."/>
            <person name="Bhambi M."/>
            <person name="Chauhan N."/>
        </authorList>
    </citation>
    <scope>NUCLEOTIDE SEQUENCE [LARGE SCALE GENOMIC DNA]</scope>
    <source>
        <strain evidence="10 11">HM6</strain>
    </source>
</reference>
<keyword evidence="3 8" id="KW-0479">Metal-binding</keyword>
<comment type="catalytic activity">
    <reaction evidence="8">
        <text>apo-[ACP] + CoA = holo-[ACP] + adenosine 3',5'-bisphosphate + H(+)</text>
        <dbReference type="Rhea" id="RHEA:12068"/>
        <dbReference type="Rhea" id="RHEA-COMP:9685"/>
        <dbReference type="Rhea" id="RHEA-COMP:9690"/>
        <dbReference type="ChEBI" id="CHEBI:15378"/>
        <dbReference type="ChEBI" id="CHEBI:29999"/>
        <dbReference type="ChEBI" id="CHEBI:57287"/>
        <dbReference type="ChEBI" id="CHEBI:58343"/>
        <dbReference type="ChEBI" id="CHEBI:64479"/>
        <dbReference type="EC" id="2.7.8.7"/>
    </reaction>
</comment>
<feature type="binding site" evidence="8">
    <location>
        <position position="58"/>
    </location>
    <ligand>
        <name>Mg(2+)</name>
        <dbReference type="ChEBI" id="CHEBI:18420"/>
    </ligand>
</feature>
<keyword evidence="11" id="KW-1185">Reference proteome</keyword>
<evidence type="ECO:0000313" key="10">
    <source>
        <dbReference type="EMBL" id="KPH75641.1"/>
    </source>
</evidence>
<evidence type="ECO:0000256" key="5">
    <source>
        <dbReference type="ARBA" id="ARBA00022842"/>
    </source>
</evidence>
<dbReference type="SUPFAM" id="SSF56214">
    <property type="entry name" value="4'-phosphopantetheinyl transferase"/>
    <property type="match status" value="1"/>
</dbReference>
<evidence type="ECO:0000256" key="6">
    <source>
        <dbReference type="ARBA" id="ARBA00023098"/>
    </source>
</evidence>
<keyword evidence="6 8" id="KW-0443">Lipid metabolism</keyword>
<protein>
    <recommendedName>
        <fullName evidence="8">Holo-[acyl-carrier-protein] synthase</fullName>
        <shortName evidence="8">Holo-ACP synthase</shortName>
        <ecNumber evidence="8">2.7.8.7</ecNumber>
    </recommendedName>
    <alternativeName>
        <fullName evidence="8">4'-phosphopantetheinyl transferase AcpS</fullName>
    </alternativeName>
</protein>
<accession>A0ABR5MJF6</accession>
<proteinExistence type="inferred from homology"/>
<evidence type="ECO:0000256" key="8">
    <source>
        <dbReference type="HAMAP-Rule" id="MF_00101"/>
    </source>
</evidence>
<dbReference type="HAMAP" id="MF_00101">
    <property type="entry name" value="AcpS"/>
    <property type="match status" value="1"/>
</dbReference>
<keyword evidence="7 8" id="KW-0275">Fatty acid biosynthesis</keyword>
<name>A0ABR5MJF6_9BACI</name>
<comment type="function">
    <text evidence="8">Transfers the 4'-phosphopantetheine moiety from coenzyme A to a Ser of acyl-carrier-protein.</text>
</comment>
<comment type="similarity">
    <text evidence="8">Belongs to the P-Pant transferase superfamily. AcpS family.</text>
</comment>
<dbReference type="InterPro" id="IPR008278">
    <property type="entry name" value="4-PPantetheinyl_Trfase_dom"/>
</dbReference>
<dbReference type="InterPro" id="IPR037143">
    <property type="entry name" value="4-PPantetheinyl_Trfase_dom_sf"/>
</dbReference>
<organism evidence="10 11">
    <name type="scientific">Oceanobacillus caeni</name>
    <dbReference type="NCBI Taxonomy" id="405946"/>
    <lineage>
        <taxon>Bacteria</taxon>
        <taxon>Bacillati</taxon>
        <taxon>Bacillota</taxon>
        <taxon>Bacilli</taxon>
        <taxon>Bacillales</taxon>
        <taxon>Bacillaceae</taxon>
        <taxon>Oceanobacillus</taxon>
    </lineage>
</organism>
<dbReference type="InterPro" id="IPR002582">
    <property type="entry name" value="ACPS"/>
</dbReference>
<comment type="cofactor">
    <cofactor evidence="8">
        <name>Mg(2+)</name>
        <dbReference type="ChEBI" id="CHEBI:18420"/>
    </cofactor>
</comment>
<keyword evidence="8" id="KW-0963">Cytoplasm</keyword>
<evidence type="ECO:0000256" key="4">
    <source>
        <dbReference type="ARBA" id="ARBA00022832"/>
    </source>
</evidence>
<feature type="binding site" evidence="8">
    <location>
        <position position="8"/>
    </location>
    <ligand>
        <name>Mg(2+)</name>
        <dbReference type="ChEBI" id="CHEBI:18420"/>
    </ligand>
</feature>
<dbReference type="EMBL" id="LGTK01000024">
    <property type="protein sequence ID" value="KPH75641.1"/>
    <property type="molecule type" value="Genomic_DNA"/>
</dbReference>
<dbReference type="RefSeq" id="WP_047183671.1">
    <property type="nucleotide sequence ID" value="NZ_JAHHXM010000043.1"/>
</dbReference>
<keyword evidence="1 8" id="KW-0444">Lipid biosynthesis</keyword>
<evidence type="ECO:0000256" key="7">
    <source>
        <dbReference type="ARBA" id="ARBA00023160"/>
    </source>
</evidence>
<evidence type="ECO:0000256" key="3">
    <source>
        <dbReference type="ARBA" id="ARBA00022723"/>
    </source>
</evidence>
<feature type="domain" description="4'-phosphopantetheinyl transferase" evidence="9">
    <location>
        <begin position="4"/>
        <end position="111"/>
    </location>
</feature>
<gene>
    <name evidence="8" type="primary">acpS</name>
    <name evidence="10" type="ORF">AFL42_08725</name>
</gene>
<dbReference type="EC" id="2.7.8.7" evidence="8"/>
<evidence type="ECO:0000256" key="2">
    <source>
        <dbReference type="ARBA" id="ARBA00022679"/>
    </source>
</evidence>
<dbReference type="InterPro" id="IPR004568">
    <property type="entry name" value="Ppantetheine-prot_Trfase_dom"/>
</dbReference>
<keyword evidence="4 8" id="KW-0276">Fatty acid metabolism</keyword>
<dbReference type="NCBIfam" id="TIGR00556">
    <property type="entry name" value="pantethn_trn"/>
    <property type="match status" value="1"/>
</dbReference>
<evidence type="ECO:0000313" key="11">
    <source>
        <dbReference type="Proteomes" id="UP000037854"/>
    </source>
</evidence>
<dbReference type="Gene3D" id="3.90.470.20">
    <property type="entry name" value="4'-phosphopantetheinyl transferase domain"/>
    <property type="match status" value="1"/>
</dbReference>
<evidence type="ECO:0000259" key="9">
    <source>
        <dbReference type="Pfam" id="PF01648"/>
    </source>
</evidence>
<comment type="caution">
    <text evidence="10">The sequence shown here is derived from an EMBL/GenBank/DDBJ whole genome shotgun (WGS) entry which is preliminary data.</text>
</comment>
<evidence type="ECO:0000256" key="1">
    <source>
        <dbReference type="ARBA" id="ARBA00022516"/>
    </source>
</evidence>
<dbReference type="NCBIfam" id="TIGR00516">
    <property type="entry name" value="acpS"/>
    <property type="match status" value="1"/>
</dbReference>
<keyword evidence="5 8" id="KW-0460">Magnesium</keyword>
<sequence>MIKGIGIDIIELDRIQKSIKNKKFIDRILTKKEKDLYYTLENNNRRIEFVAGRFAAKEAVAKALGTGIGKLSFQHIEVLPNELGAPIVQVRGLEKERIFLSITHSKSYAVAQVVMEQE</sequence>
<dbReference type="Proteomes" id="UP000037854">
    <property type="component" value="Unassembled WGS sequence"/>
</dbReference>
<comment type="subcellular location">
    <subcellularLocation>
        <location evidence="8">Cytoplasm</location>
    </subcellularLocation>
</comment>